<dbReference type="PROSITE" id="PS51030">
    <property type="entry name" value="NUCLEAR_REC_DBD_2"/>
    <property type="match status" value="1"/>
</dbReference>
<proteinExistence type="predicted"/>
<keyword evidence="5" id="KW-0238">DNA-binding</keyword>
<evidence type="ECO:0000256" key="8">
    <source>
        <dbReference type="ARBA" id="ARBA00023242"/>
    </source>
</evidence>
<dbReference type="GO" id="GO:0045944">
    <property type="term" value="P:positive regulation of transcription by RNA polymerase II"/>
    <property type="evidence" value="ECO:0007669"/>
    <property type="project" value="TreeGrafter"/>
</dbReference>
<gene>
    <name evidence="10" type="ORF">OTU49_009488</name>
</gene>
<evidence type="ECO:0000256" key="7">
    <source>
        <dbReference type="ARBA" id="ARBA00023170"/>
    </source>
</evidence>
<dbReference type="GO" id="GO:0004879">
    <property type="term" value="F:nuclear receptor activity"/>
    <property type="evidence" value="ECO:0007669"/>
    <property type="project" value="TreeGrafter"/>
</dbReference>
<dbReference type="PANTHER" id="PTHR24082">
    <property type="entry name" value="NUCLEAR HORMONE RECEPTOR"/>
    <property type="match status" value="1"/>
</dbReference>
<accession>A0AAW0YFB9</accession>
<dbReference type="GO" id="GO:0000122">
    <property type="term" value="P:negative regulation of transcription by RNA polymerase II"/>
    <property type="evidence" value="ECO:0007669"/>
    <property type="project" value="TreeGrafter"/>
</dbReference>
<dbReference type="SUPFAM" id="SSF57716">
    <property type="entry name" value="Glucocorticoid receptor-like (DNA-binding domain)"/>
    <property type="match status" value="1"/>
</dbReference>
<organism evidence="10 11">
    <name type="scientific">Cherax quadricarinatus</name>
    <name type="common">Australian red claw crayfish</name>
    <dbReference type="NCBI Taxonomy" id="27406"/>
    <lineage>
        <taxon>Eukaryota</taxon>
        <taxon>Metazoa</taxon>
        <taxon>Ecdysozoa</taxon>
        <taxon>Arthropoda</taxon>
        <taxon>Crustacea</taxon>
        <taxon>Multicrustacea</taxon>
        <taxon>Malacostraca</taxon>
        <taxon>Eumalacostraca</taxon>
        <taxon>Eucarida</taxon>
        <taxon>Decapoda</taxon>
        <taxon>Pleocyemata</taxon>
        <taxon>Astacidea</taxon>
        <taxon>Parastacoidea</taxon>
        <taxon>Parastacidae</taxon>
        <taxon>Cherax</taxon>
    </lineage>
</organism>
<dbReference type="InterPro" id="IPR001628">
    <property type="entry name" value="Znf_hrmn_rcpt"/>
</dbReference>
<keyword evidence="4" id="KW-0805">Transcription regulation</keyword>
<evidence type="ECO:0000256" key="5">
    <source>
        <dbReference type="ARBA" id="ARBA00023125"/>
    </source>
</evidence>
<dbReference type="PRINTS" id="PR00047">
    <property type="entry name" value="STROIDFINGER"/>
</dbReference>
<dbReference type="Pfam" id="PF00105">
    <property type="entry name" value="zf-C4"/>
    <property type="match status" value="1"/>
</dbReference>
<feature type="non-terminal residue" evidence="10">
    <location>
        <position position="1"/>
    </location>
</feature>
<keyword evidence="6" id="KW-0804">Transcription</keyword>
<feature type="non-terminal residue" evidence="10">
    <location>
        <position position="105"/>
    </location>
</feature>
<dbReference type="EMBL" id="JARKIK010000005">
    <property type="protein sequence ID" value="KAK8751629.1"/>
    <property type="molecule type" value="Genomic_DNA"/>
</dbReference>
<keyword evidence="3" id="KW-0862">Zinc</keyword>
<dbReference type="PANTHER" id="PTHR24082:SF482">
    <property type="entry name" value="NUCLEAR RECEPTOR"/>
    <property type="match status" value="1"/>
</dbReference>
<evidence type="ECO:0000259" key="9">
    <source>
        <dbReference type="PROSITE" id="PS51030"/>
    </source>
</evidence>
<dbReference type="PROSITE" id="PS00031">
    <property type="entry name" value="NUCLEAR_REC_DBD_1"/>
    <property type="match status" value="1"/>
</dbReference>
<dbReference type="Proteomes" id="UP001445076">
    <property type="component" value="Unassembled WGS sequence"/>
</dbReference>
<dbReference type="SMART" id="SM00399">
    <property type="entry name" value="ZnF_C4"/>
    <property type="match status" value="1"/>
</dbReference>
<reference evidence="10 11" key="1">
    <citation type="journal article" date="2024" name="BMC Genomics">
        <title>Genome assembly of redclaw crayfish (Cherax quadricarinatus) provides insights into its immune adaptation and hypoxia tolerance.</title>
        <authorList>
            <person name="Liu Z."/>
            <person name="Zheng J."/>
            <person name="Li H."/>
            <person name="Fang K."/>
            <person name="Wang S."/>
            <person name="He J."/>
            <person name="Zhou D."/>
            <person name="Weng S."/>
            <person name="Chi M."/>
            <person name="Gu Z."/>
            <person name="He J."/>
            <person name="Li F."/>
            <person name="Wang M."/>
        </authorList>
    </citation>
    <scope>NUCLEOTIDE SEQUENCE [LARGE SCALE GENOMIC DNA]</scope>
    <source>
        <strain evidence="10">ZL_2023a</strain>
    </source>
</reference>
<keyword evidence="11" id="KW-1185">Reference proteome</keyword>
<comment type="caution">
    <text evidence="10">The sequence shown here is derived from an EMBL/GenBank/DDBJ whole genome shotgun (WGS) entry which is preliminary data.</text>
</comment>
<evidence type="ECO:0000256" key="3">
    <source>
        <dbReference type="ARBA" id="ARBA00022833"/>
    </source>
</evidence>
<dbReference type="GO" id="GO:0000978">
    <property type="term" value="F:RNA polymerase II cis-regulatory region sequence-specific DNA binding"/>
    <property type="evidence" value="ECO:0007669"/>
    <property type="project" value="TreeGrafter"/>
</dbReference>
<evidence type="ECO:0000313" key="11">
    <source>
        <dbReference type="Proteomes" id="UP001445076"/>
    </source>
</evidence>
<dbReference type="GO" id="GO:0030154">
    <property type="term" value="P:cell differentiation"/>
    <property type="evidence" value="ECO:0007669"/>
    <property type="project" value="TreeGrafter"/>
</dbReference>
<keyword evidence="7" id="KW-0675">Receptor</keyword>
<dbReference type="Gene3D" id="3.30.50.10">
    <property type="entry name" value="Erythroid Transcription Factor GATA-1, subunit A"/>
    <property type="match status" value="1"/>
</dbReference>
<dbReference type="GO" id="GO:0008270">
    <property type="term" value="F:zinc ion binding"/>
    <property type="evidence" value="ECO:0007669"/>
    <property type="project" value="UniProtKB-KW"/>
</dbReference>
<sequence>KCPTQQTLTKVCGVCGEPAKSVHFGGVSCSSCKSFFRRSVQGSLYTTFLCVLDQRCPLQQNRRCCQACRFRKCREIGMNPALVMSEEERNALRSRRLERKKQQLL</sequence>
<dbReference type="InterPro" id="IPR050234">
    <property type="entry name" value="Nuclear_hormone_rcpt_NR1"/>
</dbReference>
<evidence type="ECO:0000256" key="2">
    <source>
        <dbReference type="ARBA" id="ARBA00022771"/>
    </source>
</evidence>
<dbReference type="AlphaFoldDB" id="A0AAW0YFB9"/>
<protein>
    <recommendedName>
        <fullName evidence="9">Nuclear receptor domain-containing protein</fullName>
    </recommendedName>
</protein>
<dbReference type="InterPro" id="IPR013088">
    <property type="entry name" value="Znf_NHR/GATA"/>
</dbReference>
<feature type="domain" description="Nuclear receptor" evidence="9">
    <location>
        <begin position="9"/>
        <end position="85"/>
    </location>
</feature>
<evidence type="ECO:0000256" key="4">
    <source>
        <dbReference type="ARBA" id="ARBA00023015"/>
    </source>
</evidence>
<evidence type="ECO:0000256" key="6">
    <source>
        <dbReference type="ARBA" id="ARBA00023163"/>
    </source>
</evidence>
<keyword evidence="8" id="KW-0539">Nucleus</keyword>
<name>A0AAW0YFB9_CHEQU</name>
<keyword evidence="1" id="KW-0479">Metal-binding</keyword>
<evidence type="ECO:0000256" key="1">
    <source>
        <dbReference type="ARBA" id="ARBA00022723"/>
    </source>
</evidence>
<evidence type="ECO:0000313" key="10">
    <source>
        <dbReference type="EMBL" id="KAK8751629.1"/>
    </source>
</evidence>
<keyword evidence="2" id="KW-0863">Zinc-finger</keyword>